<organism evidence="6 7">
    <name type="scientific">Lacrimispora sphenoides JCM 1415</name>
    <dbReference type="NCBI Taxonomy" id="1297793"/>
    <lineage>
        <taxon>Bacteria</taxon>
        <taxon>Bacillati</taxon>
        <taxon>Bacillota</taxon>
        <taxon>Clostridia</taxon>
        <taxon>Lachnospirales</taxon>
        <taxon>Lachnospiraceae</taxon>
        <taxon>Lacrimispora</taxon>
    </lineage>
</organism>
<dbReference type="EMBL" id="LT630003">
    <property type="protein sequence ID" value="SET55766.1"/>
    <property type="molecule type" value="Genomic_DNA"/>
</dbReference>
<feature type="repeat" description="Cell wall-binding" evidence="2">
    <location>
        <begin position="612"/>
        <end position="631"/>
    </location>
</feature>
<keyword evidence="1" id="KW-0677">Repeat</keyword>
<dbReference type="Pfam" id="PF01473">
    <property type="entry name" value="Choline_bind_1"/>
    <property type="match status" value="2"/>
</dbReference>
<reference evidence="6 7" key="1">
    <citation type="submission" date="2016-10" db="EMBL/GenBank/DDBJ databases">
        <authorList>
            <person name="Varghese N."/>
            <person name="Submissions S."/>
        </authorList>
    </citation>
    <scope>NUCLEOTIDE SEQUENCE [LARGE SCALE GENOMIC DNA]</scope>
    <source>
        <strain evidence="6 7">ATCC 19403</strain>
    </source>
</reference>
<dbReference type="Gene3D" id="2.10.270.10">
    <property type="entry name" value="Cholin Binding"/>
    <property type="match status" value="2"/>
</dbReference>
<evidence type="ECO:0000256" key="1">
    <source>
        <dbReference type="ARBA" id="ARBA00022737"/>
    </source>
</evidence>
<evidence type="ECO:0000256" key="4">
    <source>
        <dbReference type="SAM" id="MobiDB-lite"/>
    </source>
</evidence>
<dbReference type="RefSeq" id="WP_100041377.1">
    <property type="nucleotide sequence ID" value="NZ_LT630003.1"/>
</dbReference>
<keyword evidence="7" id="KW-1185">Reference proteome</keyword>
<protein>
    <submittedName>
        <fullName evidence="6">Cell wall binding repeat-containing protein</fullName>
    </submittedName>
</protein>
<evidence type="ECO:0000256" key="5">
    <source>
        <dbReference type="SAM" id="SignalP"/>
    </source>
</evidence>
<dbReference type="SUPFAM" id="SSF69360">
    <property type="entry name" value="Cell wall binding repeat"/>
    <property type="match status" value="1"/>
</dbReference>
<evidence type="ECO:0000256" key="2">
    <source>
        <dbReference type="PROSITE-ProRule" id="PRU00591"/>
    </source>
</evidence>
<name>A0ABY1C278_9FIRM</name>
<evidence type="ECO:0000313" key="7">
    <source>
        <dbReference type="Proteomes" id="UP000198970"/>
    </source>
</evidence>
<feature type="coiled-coil region" evidence="3">
    <location>
        <begin position="360"/>
        <end position="397"/>
    </location>
</feature>
<keyword evidence="3" id="KW-0175">Coiled coil</keyword>
<dbReference type="InterPro" id="IPR018337">
    <property type="entry name" value="Cell_wall/Cho-bd_repeat"/>
</dbReference>
<feature type="chain" id="PRO_5046445804" evidence="5">
    <location>
        <begin position="29"/>
        <end position="671"/>
    </location>
</feature>
<dbReference type="PROSITE" id="PS51170">
    <property type="entry name" value="CW"/>
    <property type="match status" value="2"/>
</dbReference>
<gene>
    <name evidence="6" type="ORF">SAMN02745906_0347</name>
</gene>
<feature type="region of interest" description="Disordered" evidence="4">
    <location>
        <begin position="512"/>
        <end position="544"/>
    </location>
</feature>
<accession>A0ABY1C278</accession>
<feature type="compositionally biased region" description="Gly residues" evidence="4">
    <location>
        <begin position="520"/>
        <end position="533"/>
    </location>
</feature>
<feature type="compositionally biased region" description="Polar residues" evidence="4">
    <location>
        <begin position="43"/>
        <end position="56"/>
    </location>
</feature>
<keyword evidence="5" id="KW-0732">Signal</keyword>
<sequence>MRKNYKRLIGTVCSTVVLCSAIGFNAFADKSEGFKEDGVPIATGSTASPNITTPESGTEEIRGEQEDATSNTESGEAKPKETETETTVQEKNVLNNKTLKDKQFPTYTKGDINAGLLEETPQFIPVTNPHWISDQPGMATWDELESEQQQNVKGIFLVIYKDGKKIGQRNANVGYATSLKLFESFDGDGSYQFKAVYRMSDQYDGEEDYLSDLSDSFEYSLTGKTMPIPTGFHWNKDGSVTWNSINTSDLPGWDTNSFITYSVSFYEGNADKPWDTWFMNAAPSVRQILKMQPGKSYRFRISATGDGLNYNNSELSDFSEFFVMPVSESTVKVKLDALNQVGDAKLSATINNFALTDDEREAMKTAIQNNESAAEQLKELENRYKAANGKNIFIQAESSIVDSSQINIAGAVLNNASKIMFTPTQSTDTTLNQYRNQVSMNISLDTNELKFPVLITMPVPDNMNVEKVKIYHYHESGPTEIIIPRIFVDNGVKKVEFAVSGFSVFTFVDTSSANTSSGGSSSGGSSSGGGGGMTSSKTTSGVPSSAPALTGIWVKNETGWWFEKTDKSYPKNQWAKINNTVYRFNESGYMVEGWFVLNGKWYYLIPSSGAMATGWVDIQNKWYYLNNDGSMAVGWIKIADKWYYLNADGKMAANTVTPDGYHVDVNGVWIQ</sequence>
<dbReference type="Proteomes" id="UP000198970">
    <property type="component" value="Chromosome I"/>
</dbReference>
<evidence type="ECO:0000313" key="6">
    <source>
        <dbReference type="EMBL" id="SET55766.1"/>
    </source>
</evidence>
<feature type="repeat" description="Cell wall-binding" evidence="2">
    <location>
        <begin position="632"/>
        <end position="651"/>
    </location>
</feature>
<evidence type="ECO:0000256" key="3">
    <source>
        <dbReference type="SAM" id="Coils"/>
    </source>
</evidence>
<proteinExistence type="predicted"/>
<dbReference type="Pfam" id="PF19127">
    <property type="entry name" value="Choline_bind_3"/>
    <property type="match status" value="1"/>
</dbReference>
<feature type="region of interest" description="Disordered" evidence="4">
    <location>
        <begin position="38"/>
        <end position="94"/>
    </location>
</feature>
<feature type="signal peptide" evidence="5">
    <location>
        <begin position="1"/>
        <end position="28"/>
    </location>
</feature>